<dbReference type="GO" id="GO:0005886">
    <property type="term" value="C:plasma membrane"/>
    <property type="evidence" value="ECO:0007669"/>
    <property type="project" value="UniProtKB-SubCell"/>
</dbReference>
<sequence length="211" mass="23424">MISTYLPEFLTIALVHFLALIAPGPDFAVTISQTIRYGRRVGQLTALGIGSAISIHVLYTLLGVGALMHTSPQILHGVKILGAIYLLYLGWKLIRSQANTGSESDLDNLALANQAKRGAYLTGFFTNALNPKATLFFLAIFTTLISATTPMSVQIFYGVWMCIVTALWFILVSILFSQDKIRQAFLKQGHWFERIMGIVLIAFALKLVWQW</sequence>
<evidence type="ECO:0000256" key="2">
    <source>
        <dbReference type="ARBA" id="ARBA00022475"/>
    </source>
</evidence>
<evidence type="ECO:0000256" key="5">
    <source>
        <dbReference type="ARBA" id="ARBA00023136"/>
    </source>
</evidence>
<reference evidence="7 8" key="1">
    <citation type="submission" date="2018-07" db="EMBL/GenBank/DDBJ databases">
        <title>Genome sequencing of Moraxellaceae gen. HYN0046.</title>
        <authorList>
            <person name="Kim M."/>
            <person name="Yi H."/>
        </authorList>
    </citation>
    <scope>NUCLEOTIDE SEQUENCE [LARGE SCALE GENOMIC DNA]</scope>
    <source>
        <strain evidence="7 8">HYN0046</strain>
    </source>
</reference>
<feature type="transmembrane region" description="Helical" evidence="6">
    <location>
        <begin position="133"/>
        <end position="149"/>
    </location>
</feature>
<evidence type="ECO:0000313" key="8">
    <source>
        <dbReference type="Proteomes" id="UP000253940"/>
    </source>
</evidence>
<evidence type="ECO:0000313" key="7">
    <source>
        <dbReference type="EMBL" id="AXI03154.1"/>
    </source>
</evidence>
<dbReference type="InterPro" id="IPR001123">
    <property type="entry name" value="LeuE-type"/>
</dbReference>
<gene>
    <name evidence="7" type="ORF">HYN46_10075</name>
</gene>
<feature type="transmembrane region" description="Helical" evidence="6">
    <location>
        <begin position="74"/>
        <end position="91"/>
    </location>
</feature>
<evidence type="ECO:0000256" key="1">
    <source>
        <dbReference type="ARBA" id="ARBA00004651"/>
    </source>
</evidence>
<dbReference type="PIRSF" id="PIRSF006324">
    <property type="entry name" value="LeuE"/>
    <property type="match status" value="1"/>
</dbReference>
<feature type="transmembrane region" description="Helical" evidence="6">
    <location>
        <begin position="12"/>
        <end position="32"/>
    </location>
</feature>
<name>A0A345P795_9GAMM</name>
<feature type="transmembrane region" description="Helical" evidence="6">
    <location>
        <begin position="191"/>
        <end position="209"/>
    </location>
</feature>
<organism evidence="7 8">
    <name type="scientific">Aquirhabdus parva</name>
    <dbReference type="NCBI Taxonomy" id="2283318"/>
    <lineage>
        <taxon>Bacteria</taxon>
        <taxon>Pseudomonadati</taxon>
        <taxon>Pseudomonadota</taxon>
        <taxon>Gammaproteobacteria</taxon>
        <taxon>Moraxellales</taxon>
        <taxon>Moraxellaceae</taxon>
        <taxon>Aquirhabdus</taxon>
    </lineage>
</organism>
<feature type="transmembrane region" description="Helical" evidence="6">
    <location>
        <begin position="44"/>
        <end position="68"/>
    </location>
</feature>
<dbReference type="PANTHER" id="PTHR30086">
    <property type="entry name" value="ARGININE EXPORTER PROTEIN ARGO"/>
    <property type="match status" value="1"/>
</dbReference>
<evidence type="ECO:0000256" key="4">
    <source>
        <dbReference type="ARBA" id="ARBA00022989"/>
    </source>
</evidence>
<dbReference type="GO" id="GO:0015171">
    <property type="term" value="F:amino acid transmembrane transporter activity"/>
    <property type="evidence" value="ECO:0007669"/>
    <property type="project" value="TreeGrafter"/>
</dbReference>
<evidence type="ECO:0000256" key="6">
    <source>
        <dbReference type="SAM" id="Phobius"/>
    </source>
</evidence>
<feature type="transmembrane region" description="Helical" evidence="6">
    <location>
        <begin position="155"/>
        <end position="176"/>
    </location>
</feature>
<accession>A0A345P795</accession>
<dbReference type="RefSeq" id="WP_114899264.1">
    <property type="nucleotide sequence ID" value="NZ_CP031222.1"/>
</dbReference>
<comment type="subcellular location">
    <subcellularLocation>
        <location evidence="1">Cell membrane</location>
        <topology evidence="1">Multi-pass membrane protein</topology>
    </subcellularLocation>
</comment>
<dbReference type="Pfam" id="PF01810">
    <property type="entry name" value="LysE"/>
    <property type="match status" value="1"/>
</dbReference>
<protein>
    <submittedName>
        <fullName evidence="7">LysE family translocator</fullName>
    </submittedName>
</protein>
<dbReference type="EMBL" id="CP031222">
    <property type="protein sequence ID" value="AXI03154.1"/>
    <property type="molecule type" value="Genomic_DNA"/>
</dbReference>
<dbReference type="AlphaFoldDB" id="A0A345P795"/>
<keyword evidence="5 6" id="KW-0472">Membrane</keyword>
<dbReference type="OrthoDB" id="581870at2"/>
<evidence type="ECO:0000256" key="3">
    <source>
        <dbReference type="ARBA" id="ARBA00022692"/>
    </source>
</evidence>
<dbReference type="KEGG" id="mbah:HYN46_10075"/>
<dbReference type="Proteomes" id="UP000253940">
    <property type="component" value="Chromosome"/>
</dbReference>
<dbReference type="PANTHER" id="PTHR30086:SF20">
    <property type="entry name" value="ARGININE EXPORTER PROTEIN ARGO-RELATED"/>
    <property type="match status" value="1"/>
</dbReference>
<keyword evidence="3 6" id="KW-0812">Transmembrane</keyword>
<keyword evidence="4 6" id="KW-1133">Transmembrane helix</keyword>
<keyword evidence="2" id="KW-1003">Cell membrane</keyword>
<proteinExistence type="predicted"/>
<keyword evidence="8" id="KW-1185">Reference proteome</keyword>